<evidence type="ECO:0000256" key="1">
    <source>
        <dbReference type="SAM" id="Phobius"/>
    </source>
</evidence>
<evidence type="ECO:0000313" key="3">
    <source>
        <dbReference type="Proteomes" id="UP000224072"/>
    </source>
</evidence>
<organism evidence="2 3">
    <name type="scientific">Streptomyces phage Peebs</name>
    <dbReference type="NCBI Taxonomy" id="2023994"/>
    <lineage>
        <taxon>Viruses</taxon>
        <taxon>Duplodnaviria</taxon>
        <taxon>Heunggongvirae</taxon>
        <taxon>Uroviricota</taxon>
        <taxon>Caudoviricetes</taxon>
        <taxon>Stanwilliamsviridae</taxon>
        <taxon>Boydwoodruffvirinae</taxon>
        <taxon>Samistivirus</taxon>
        <taxon>Samistivirus peebs</taxon>
    </lineage>
</organism>
<keyword evidence="3" id="KW-1185">Reference proteome</keyword>
<proteinExistence type="predicted"/>
<reference evidence="2 3" key="1">
    <citation type="submission" date="2017-06" db="EMBL/GenBank/DDBJ databases">
        <authorList>
            <person name="Gicewicz E.A."/>
            <person name="Hiryak K.M."/>
            <person name="Horoschock A.N."/>
            <person name="Kneeream E.R."/>
            <person name="Luchetta J."/>
            <person name="Mikolon A.R."/>
            <person name="Smith S.N."/>
            <person name="Svintozelskiy S."/>
            <person name="Yucha M.L."/>
            <person name="Manna D.P."/>
            <person name="Pidcock K.A."/>
            <person name="Laing C.E."/>
            <person name="Aguayo I.A."/>
            <person name="Delwel I.O."/>
            <person name="Garcia C."/>
            <person name="Martinez A."/>
            <person name="Hughes L.E."/>
            <person name="Garlena R.A."/>
            <person name="Russell D.A."/>
            <person name="Pope W.H."/>
            <person name="Jacobs-Sera D."/>
            <person name="Hendrix R.W."/>
            <person name="Hatfull G.F."/>
        </authorList>
    </citation>
    <scope>NUCLEOTIDE SEQUENCE [LARGE SCALE GENOMIC DNA]</scope>
</reference>
<protein>
    <recommendedName>
        <fullName evidence="4">Transmembrane protein</fullName>
    </recommendedName>
</protein>
<accession>A0A222Z036</accession>
<dbReference type="EMBL" id="MF347638">
    <property type="protein sequence ID" value="ASR77898.1"/>
    <property type="molecule type" value="Genomic_DNA"/>
</dbReference>
<feature type="transmembrane region" description="Helical" evidence="1">
    <location>
        <begin position="6"/>
        <end position="27"/>
    </location>
</feature>
<keyword evidence="1" id="KW-1133">Transmembrane helix</keyword>
<keyword evidence="1" id="KW-0812">Transmembrane</keyword>
<gene>
    <name evidence="2" type="ORF">SEA_PEEBS_239</name>
</gene>
<dbReference type="Proteomes" id="UP000224072">
    <property type="component" value="Segment"/>
</dbReference>
<name>A0A222Z036_9CAUD</name>
<keyword evidence="1" id="KW-0472">Membrane</keyword>
<evidence type="ECO:0000313" key="2">
    <source>
        <dbReference type="EMBL" id="ASR77898.1"/>
    </source>
</evidence>
<evidence type="ECO:0008006" key="4">
    <source>
        <dbReference type="Google" id="ProtNLM"/>
    </source>
</evidence>
<sequence>MDGCEMFFVIGGLVWVLLILFICRWFYVISERREGDSSTTNREV</sequence>